<evidence type="ECO:0000313" key="3">
    <source>
        <dbReference type="Proteomes" id="UP000015103"/>
    </source>
</evidence>
<accession>T1HXS0</accession>
<evidence type="ECO:0000259" key="1">
    <source>
        <dbReference type="Pfam" id="PF14529"/>
    </source>
</evidence>
<protein>
    <submittedName>
        <fullName evidence="2">Endo/exonuclease/phosphatase domain-containing protein</fullName>
    </submittedName>
</protein>
<feature type="domain" description="Endonuclease/exonuclease/phosphatase" evidence="1">
    <location>
        <begin position="113"/>
        <end position="248"/>
    </location>
</feature>
<dbReference type="GO" id="GO:0003824">
    <property type="term" value="F:catalytic activity"/>
    <property type="evidence" value="ECO:0007669"/>
    <property type="project" value="InterPro"/>
</dbReference>
<dbReference type="EnsemblMetazoa" id="RPRC008840-RA">
    <property type="protein sequence ID" value="RPRC008840-PA"/>
    <property type="gene ID" value="RPRC008840"/>
</dbReference>
<dbReference type="Gene3D" id="3.60.10.10">
    <property type="entry name" value="Endonuclease/exonuclease/phosphatase"/>
    <property type="match status" value="1"/>
</dbReference>
<proteinExistence type="predicted"/>
<dbReference type="PANTHER" id="PTHR23227">
    <property type="entry name" value="BUCENTAUR RELATED"/>
    <property type="match status" value="1"/>
</dbReference>
<dbReference type="Pfam" id="PF14529">
    <property type="entry name" value="Exo_endo_phos_2"/>
    <property type="match status" value="1"/>
</dbReference>
<sequence>MAMTWRGNGSLKYGTWNIRGLVGKEPELVEEMKKIGIPMIALTETKKKGQGCETIHDGFWLLYSGVPADVRAKAGVALLIHRNSINEVKDWKYINERIMTVKVYDKESRRNIIMIICYGPNEDELAETKDEFYEMLQKVLDEEDEDILILGDLNGRVGNNTQGFEKAMGRYGEPETNSNGKRLLRFCLSNELVIFNTMFPHKDVHKYTRVEPARKEKSIIDYIIGRRSMINRVRDTRVKRGPEVGSDHH</sequence>
<dbReference type="Proteomes" id="UP000015103">
    <property type="component" value="Unassembled WGS sequence"/>
</dbReference>
<evidence type="ECO:0000313" key="2">
    <source>
        <dbReference type="EnsemblMetazoa" id="RPRC008840-PA"/>
    </source>
</evidence>
<dbReference type="HOGENOM" id="CLU_000680_8_2_1"/>
<dbReference type="EMBL" id="ACPB03031208">
    <property type="status" value="NOT_ANNOTATED_CDS"/>
    <property type="molecule type" value="Genomic_DNA"/>
</dbReference>
<name>T1HXS0_RHOPR</name>
<dbReference type="SUPFAM" id="SSF56219">
    <property type="entry name" value="DNase I-like"/>
    <property type="match status" value="1"/>
</dbReference>
<dbReference type="eggNOG" id="KOG1075">
    <property type="taxonomic scope" value="Eukaryota"/>
</dbReference>
<organism evidence="2 3">
    <name type="scientific">Rhodnius prolixus</name>
    <name type="common">Triatomid bug</name>
    <dbReference type="NCBI Taxonomy" id="13249"/>
    <lineage>
        <taxon>Eukaryota</taxon>
        <taxon>Metazoa</taxon>
        <taxon>Ecdysozoa</taxon>
        <taxon>Arthropoda</taxon>
        <taxon>Hexapoda</taxon>
        <taxon>Insecta</taxon>
        <taxon>Pterygota</taxon>
        <taxon>Neoptera</taxon>
        <taxon>Paraneoptera</taxon>
        <taxon>Hemiptera</taxon>
        <taxon>Heteroptera</taxon>
        <taxon>Panheteroptera</taxon>
        <taxon>Cimicomorpha</taxon>
        <taxon>Reduviidae</taxon>
        <taxon>Triatominae</taxon>
        <taxon>Rhodnius</taxon>
    </lineage>
</organism>
<dbReference type="InterPro" id="IPR027124">
    <property type="entry name" value="Swc5/CFDP1/2"/>
</dbReference>
<dbReference type="InterPro" id="IPR005135">
    <property type="entry name" value="Endo/exonuclease/phosphatase"/>
</dbReference>
<dbReference type="AlphaFoldDB" id="T1HXS0"/>
<dbReference type="OMA" id="WKYINER"/>
<dbReference type="CDD" id="cd09076">
    <property type="entry name" value="L1-EN"/>
    <property type="match status" value="1"/>
</dbReference>
<reference evidence="2" key="1">
    <citation type="submission" date="2015-05" db="UniProtKB">
        <authorList>
            <consortium name="EnsemblMetazoa"/>
        </authorList>
    </citation>
    <scope>IDENTIFICATION</scope>
</reference>
<dbReference type="PANTHER" id="PTHR23227:SF67">
    <property type="entry name" value="CRANIOFACIAL DEVELOPMENT PROTEIN 2-LIKE"/>
    <property type="match status" value="1"/>
</dbReference>
<dbReference type="STRING" id="13249.T1HXS0"/>
<keyword evidence="3" id="KW-1185">Reference proteome</keyword>
<dbReference type="VEuPathDB" id="VectorBase:RPRC008840"/>
<dbReference type="InterPro" id="IPR036691">
    <property type="entry name" value="Endo/exonu/phosph_ase_sf"/>
</dbReference>
<dbReference type="InParanoid" id="T1HXS0"/>